<accession>A0A6I3JH90</accession>
<dbReference type="Pfam" id="PF04326">
    <property type="entry name" value="SLFN_AlbA_2"/>
    <property type="match status" value="1"/>
</dbReference>
<dbReference type="Gene3D" id="3.30.950.30">
    <property type="entry name" value="Schlafen, AAA domain"/>
    <property type="match status" value="1"/>
</dbReference>
<organism evidence="3 4">
    <name type="scientific">Nocardioides marmotae</name>
    <dbReference type="NCBI Taxonomy" id="2663857"/>
    <lineage>
        <taxon>Bacteria</taxon>
        <taxon>Bacillati</taxon>
        <taxon>Actinomycetota</taxon>
        <taxon>Actinomycetes</taxon>
        <taxon>Propionibacteriales</taxon>
        <taxon>Nocardioidaceae</taxon>
        <taxon>Nocardioides</taxon>
    </lineage>
</organism>
<gene>
    <name evidence="3" type="ORF">GGQ22_19670</name>
</gene>
<dbReference type="RefSeq" id="WP_154617136.1">
    <property type="nucleotide sequence ID" value="NZ_CP053660.1"/>
</dbReference>
<evidence type="ECO:0000259" key="2">
    <source>
        <dbReference type="Pfam" id="PF13401"/>
    </source>
</evidence>
<reference evidence="3 4" key="1">
    <citation type="submission" date="2019-10" db="EMBL/GenBank/DDBJ databases">
        <title>Nocardioides novel species isolated from the excrement of Marmot.</title>
        <authorList>
            <person name="Zhang G."/>
        </authorList>
    </citation>
    <scope>NUCLEOTIDE SEQUENCE [LARGE SCALE GENOMIC DNA]</scope>
    <source>
        <strain evidence="4">zg-579</strain>
    </source>
</reference>
<dbReference type="GO" id="GO:0016887">
    <property type="term" value="F:ATP hydrolysis activity"/>
    <property type="evidence" value="ECO:0007669"/>
    <property type="project" value="InterPro"/>
</dbReference>
<evidence type="ECO:0000313" key="4">
    <source>
        <dbReference type="Proteomes" id="UP000433406"/>
    </source>
</evidence>
<dbReference type="Gene3D" id="3.40.50.300">
    <property type="entry name" value="P-loop containing nucleotide triphosphate hydrolases"/>
    <property type="match status" value="1"/>
</dbReference>
<name>A0A6I3JH90_9ACTN</name>
<comment type="caution">
    <text evidence="3">The sequence shown here is derived from an EMBL/GenBank/DDBJ whole genome shotgun (WGS) entry which is preliminary data.</text>
</comment>
<dbReference type="InterPro" id="IPR007421">
    <property type="entry name" value="Schlafen_AlbA_2_dom"/>
</dbReference>
<dbReference type="InterPro" id="IPR038461">
    <property type="entry name" value="Schlafen_AlbA_2_dom_sf"/>
</dbReference>
<sequence length="694" mass="75070">MHTLDDAVMTSVNPTPTFFLSDKVEHDDLKNLTFTLVRLGTDVERRFGISGEVAIFHAPWGDFQRRSYNAIANDLVEISNGCQSSSLGKVRFTPTTKLAVVVSNDASAAKKVAEWSHDDSSPTTIVVLDAAALTTMAPHEMRVALLKEIRGRLGDRDLYQAQNPVSGDDFFGRAGLLRDLSSSVLADQNIAIFGLRRSGKTSVIRELKRSLLSRGVVITIVDMQLVTASSLGDVARSALTALLEDLRAARAAAGVRVTIGNDSDGLVDGASVGNLADRVRRIASRNPSLRIVIAVDEVEHLVQMAKTDPQEVRAFLGALRSCAQVAPNVSLVFSGVANQVFLSSSLGPEHGRVDNPMFGQVNPTFMTPFSATETTDLIKGLGRPMFLRWSDEAVAAVHSVTGGWPFFVRQLASAVRSSIESEETSQIGDDADVSLRSVEAVLETWRRGAARTWAETIQALELHYPDAAYLLSPDVDADSLNDWIRNDGEVGEAAECLEDLGLLVRSQSGHRFSESLTALRALAGQGPIKRLVRAEERDLIALAASPEGQRLEFKSSARIDLATQERKAKHIEEAVLKTVAAFMNADGGDLLIGVADDGSLVGIDPDLALFNSSVDRYERWLLGDLLSRALGEAAVMRGVTVTFPKVRGCVVGHVVVEPSAEPILVNDSGLYVRLGNQTKRLEGRELLDFIRARG</sequence>
<dbReference type="SUPFAM" id="SSF52540">
    <property type="entry name" value="P-loop containing nucleoside triphosphate hydrolases"/>
    <property type="match status" value="1"/>
</dbReference>
<evidence type="ECO:0000313" key="3">
    <source>
        <dbReference type="EMBL" id="MTB97288.1"/>
    </source>
</evidence>
<dbReference type="PANTHER" id="PTHR34301:SF8">
    <property type="entry name" value="ATPASE DOMAIN-CONTAINING PROTEIN"/>
    <property type="match status" value="1"/>
</dbReference>
<dbReference type="Proteomes" id="UP000433406">
    <property type="component" value="Unassembled WGS sequence"/>
</dbReference>
<dbReference type="AlphaFoldDB" id="A0A6I3JH90"/>
<protein>
    <submittedName>
        <fullName evidence="3">AAA family ATPase</fullName>
    </submittedName>
</protein>
<dbReference type="Pfam" id="PF13401">
    <property type="entry name" value="AAA_22"/>
    <property type="match status" value="1"/>
</dbReference>
<dbReference type="InterPro" id="IPR027417">
    <property type="entry name" value="P-loop_NTPase"/>
</dbReference>
<feature type="domain" description="Schlafen AlbA-2" evidence="1">
    <location>
        <begin position="547"/>
        <end position="681"/>
    </location>
</feature>
<dbReference type="InterPro" id="IPR049945">
    <property type="entry name" value="AAA_22"/>
</dbReference>
<evidence type="ECO:0000259" key="1">
    <source>
        <dbReference type="Pfam" id="PF04326"/>
    </source>
</evidence>
<dbReference type="PANTHER" id="PTHR34301">
    <property type="entry name" value="DNA-BINDING PROTEIN-RELATED"/>
    <property type="match status" value="1"/>
</dbReference>
<feature type="domain" description="ORC1/DEAH AAA+ ATPase" evidence="2">
    <location>
        <begin position="188"/>
        <end position="336"/>
    </location>
</feature>
<keyword evidence="4" id="KW-1185">Reference proteome</keyword>
<proteinExistence type="predicted"/>
<dbReference type="EMBL" id="WLCI01000021">
    <property type="protein sequence ID" value="MTB97288.1"/>
    <property type="molecule type" value="Genomic_DNA"/>
</dbReference>